<feature type="transmembrane region" description="Helical" evidence="8">
    <location>
        <begin position="320"/>
        <end position="340"/>
    </location>
</feature>
<evidence type="ECO:0000313" key="10">
    <source>
        <dbReference type="EMBL" id="GCF07011.1"/>
    </source>
</evidence>
<dbReference type="OrthoDB" id="151928at2"/>
<dbReference type="EMBL" id="BIXY01000005">
    <property type="protein sequence ID" value="GCF07011.1"/>
    <property type="molecule type" value="Genomic_DNA"/>
</dbReference>
<comment type="caution">
    <text evidence="10">The sequence shown here is derived from an EMBL/GenBank/DDBJ whole genome shotgun (WGS) entry which is preliminary data.</text>
</comment>
<name>A0A5A5T6C8_9CHLR</name>
<feature type="transmembrane region" description="Helical" evidence="8">
    <location>
        <begin position="382"/>
        <end position="401"/>
    </location>
</feature>
<feature type="domain" description="Glycosyltransferase RgtA/B/C/D-like" evidence="9">
    <location>
        <begin position="65"/>
        <end position="157"/>
    </location>
</feature>
<dbReference type="GO" id="GO:0005886">
    <property type="term" value="C:plasma membrane"/>
    <property type="evidence" value="ECO:0007669"/>
    <property type="project" value="UniProtKB-SubCell"/>
</dbReference>
<dbReference type="InterPro" id="IPR050297">
    <property type="entry name" value="LipidA_mod_glycosyltrf_83"/>
</dbReference>
<evidence type="ECO:0000256" key="3">
    <source>
        <dbReference type="ARBA" id="ARBA00022676"/>
    </source>
</evidence>
<keyword evidence="2" id="KW-1003">Cell membrane</keyword>
<keyword evidence="4" id="KW-0808">Transferase</keyword>
<dbReference type="AlphaFoldDB" id="A0A5A5T6C8"/>
<feature type="transmembrane region" description="Helical" evidence="8">
    <location>
        <begin position="62"/>
        <end position="80"/>
    </location>
</feature>
<keyword evidence="5 8" id="KW-0812">Transmembrane</keyword>
<keyword evidence="11" id="KW-1185">Reference proteome</keyword>
<evidence type="ECO:0000256" key="8">
    <source>
        <dbReference type="SAM" id="Phobius"/>
    </source>
</evidence>
<dbReference type="Pfam" id="PF13231">
    <property type="entry name" value="PMT_2"/>
    <property type="match status" value="1"/>
</dbReference>
<dbReference type="PANTHER" id="PTHR33908">
    <property type="entry name" value="MANNOSYLTRANSFERASE YKCB-RELATED"/>
    <property type="match status" value="1"/>
</dbReference>
<reference evidence="10 11" key="1">
    <citation type="submission" date="2019-01" db="EMBL/GenBank/DDBJ databases">
        <title>Draft genome sequence of Dictyobacter sp. Uno17.</title>
        <authorList>
            <person name="Wang C.M."/>
            <person name="Zheng Y."/>
            <person name="Sakai Y."/>
            <person name="Abe K."/>
            <person name="Yokota A."/>
            <person name="Yabe S."/>
        </authorList>
    </citation>
    <scope>NUCLEOTIDE SEQUENCE [LARGE SCALE GENOMIC DNA]</scope>
    <source>
        <strain evidence="10 11">Uno17</strain>
    </source>
</reference>
<feature type="transmembrane region" description="Helical" evidence="8">
    <location>
        <begin position="86"/>
        <end position="106"/>
    </location>
</feature>
<gene>
    <name evidence="10" type="ORF">KDI_05750</name>
</gene>
<organism evidence="10 11">
    <name type="scientific">Dictyobacter arantiisoli</name>
    <dbReference type="NCBI Taxonomy" id="2014874"/>
    <lineage>
        <taxon>Bacteria</taxon>
        <taxon>Bacillati</taxon>
        <taxon>Chloroflexota</taxon>
        <taxon>Ktedonobacteria</taxon>
        <taxon>Ktedonobacterales</taxon>
        <taxon>Dictyobacteraceae</taxon>
        <taxon>Dictyobacter</taxon>
    </lineage>
</organism>
<dbReference type="RefSeq" id="WP_149400062.1">
    <property type="nucleotide sequence ID" value="NZ_BIXY01000005.1"/>
</dbReference>
<evidence type="ECO:0000256" key="6">
    <source>
        <dbReference type="ARBA" id="ARBA00022989"/>
    </source>
</evidence>
<feature type="transmembrane region" description="Helical" evidence="8">
    <location>
        <begin position="352"/>
        <end position="376"/>
    </location>
</feature>
<dbReference type="InterPro" id="IPR038731">
    <property type="entry name" value="RgtA/B/C-like"/>
</dbReference>
<keyword evidence="3" id="KW-0328">Glycosyltransferase</keyword>
<feature type="transmembrane region" description="Helical" evidence="8">
    <location>
        <begin position="408"/>
        <end position="426"/>
    </location>
</feature>
<evidence type="ECO:0000256" key="1">
    <source>
        <dbReference type="ARBA" id="ARBA00004651"/>
    </source>
</evidence>
<dbReference type="GO" id="GO:0009103">
    <property type="term" value="P:lipopolysaccharide biosynthetic process"/>
    <property type="evidence" value="ECO:0007669"/>
    <property type="project" value="UniProtKB-ARBA"/>
</dbReference>
<comment type="subcellular location">
    <subcellularLocation>
        <location evidence="1">Cell membrane</location>
        <topology evidence="1">Multi-pass membrane protein</topology>
    </subcellularLocation>
</comment>
<protein>
    <recommendedName>
        <fullName evidence="9">Glycosyltransferase RgtA/B/C/D-like domain-containing protein</fullName>
    </recommendedName>
</protein>
<feature type="transmembrane region" description="Helical" evidence="8">
    <location>
        <begin position="226"/>
        <end position="243"/>
    </location>
</feature>
<feature type="transmembrane region" description="Helical" evidence="8">
    <location>
        <begin position="113"/>
        <end position="134"/>
    </location>
</feature>
<sequence>MRSIKQPIPAISVFCLALLVRVFYNLTVADSYTPTFDAGVYNILANNLIHIHCYCRALHHSTTFRPPLWPFILATIYFFAGEHNEYARLLYCVLDSITCVFAYLIASDLFGKRIALITGIIAATYVGLFVWTGWLYTETLYTFCLTALIFSLHRLQQHMLAENPGTGKTFLTVARTEWRWIIVGGIFLGLTLLTRPTGSILIGLLCIWAVFLITHKVLLWRVAVKNVFILLSVALLLNVPWFYRNYLVTHTFFPVSAIGTTLVGNYDDNVLLGHNVIRGMWAPPEKTINPDFHDYTLADEQSDTAKAFIWMRTHLSEVPILLGLHVLNMWTPYLYAHGLPFEQIQNRPSSQIMFYLIPIASIPVFLLAAVGLVVTWKRKKHLLVIVYLVIVLTILQNIAFYGSPRYRAPIEPLLVVLVGGALWWWMGNEDEVGAWRHFRSSKANAQEVTEGIQSAQEVEIVSGK</sequence>
<evidence type="ECO:0000259" key="9">
    <source>
        <dbReference type="Pfam" id="PF13231"/>
    </source>
</evidence>
<evidence type="ECO:0000256" key="7">
    <source>
        <dbReference type="ARBA" id="ARBA00023136"/>
    </source>
</evidence>
<evidence type="ECO:0000256" key="5">
    <source>
        <dbReference type="ARBA" id="ARBA00022692"/>
    </source>
</evidence>
<keyword evidence="7 8" id="KW-0472">Membrane</keyword>
<evidence type="ECO:0000313" key="11">
    <source>
        <dbReference type="Proteomes" id="UP000322530"/>
    </source>
</evidence>
<accession>A0A5A5T6C8</accession>
<evidence type="ECO:0000256" key="4">
    <source>
        <dbReference type="ARBA" id="ARBA00022679"/>
    </source>
</evidence>
<evidence type="ECO:0000256" key="2">
    <source>
        <dbReference type="ARBA" id="ARBA00022475"/>
    </source>
</evidence>
<dbReference type="PANTHER" id="PTHR33908:SF11">
    <property type="entry name" value="MEMBRANE PROTEIN"/>
    <property type="match status" value="1"/>
</dbReference>
<dbReference type="GO" id="GO:0016763">
    <property type="term" value="F:pentosyltransferase activity"/>
    <property type="evidence" value="ECO:0007669"/>
    <property type="project" value="TreeGrafter"/>
</dbReference>
<proteinExistence type="predicted"/>
<keyword evidence="6 8" id="KW-1133">Transmembrane helix</keyword>
<dbReference type="Proteomes" id="UP000322530">
    <property type="component" value="Unassembled WGS sequence"/>
</dbReference>
<feature type="transmembrane region" description="Helical" evidence="8">
    <location>
        <begin position="177"/>
        <end position="194"/>
    </location>
</feature>
<feature type="transmembrane region" description="Helical" evidence="8">
    <location>
        <begin position="7"/>
        <end position="26"/>
    </location>
</feature>